<dbReference type="AlphaFoldDB" id="A0A934U0G4"/>
<evidence type="ECO:0000313" key="3">
    <source>
        <dbReference type="Proteomes" id="UP000655868"/>
    </source>
</evidence>
<evidence type="ECO:0000313" key="2">
    <source>
        <dbReference type="EMBL" id="MBJ8337442.1"/>
    </source>
</evidence>
<dbReference type="RefSeq" id="WP_199701106.1">
    <property type="nucleotide sequence ID" value="NZ_JAEMNV010000001.1"/>
</dbReference>
<gene>
    <name evidence="2" type="ORF">JGU71_00955</name>
</gene>
<sequence>MARAPKNQQPTVAELGAVAHGPVVLSQARGRFLGLRSAVLYSSGLHLSVVVVGVGIYAEAMQRGRGAPFSFRVIDNTVTLLMPLGGRGEGNTEDRYYKESVYVLESVDSDELAIAAGWPGAGIEETVTRLRFPGVSELEMAIIPLP</sequence>
<name>A0A934U0G4_9NOCA</name>
<keyword evidence="1" id="KW-0812">Transmembrane</keyword>
<accession>A0A934U0G4</accession>
<keyword evidence="1" id="KW-0472">Membrane</keyword>
<protein>
    <submittedName>
        <fullName evidence="2">Uncharacterized protein</fullName>
    </submittedName>
</protein>
<keyword evidence="1" id="KW-1133">Transmembrane helix</keyword>
<reference evidence="2" key="1">
    <citation type="submission" date="2020-12" db="EMBL/GenBank/DDBJ databases">
        <title>Antrihabitans popcorni sp. nov. and Antrihabitans auranticaus sp. nov., isolated from a larva cave.</title>
        <authorList>
            <person name="Lee S.D."/>
            <person name="Kim I.S."/>
        </authorList>
    </citation>
    <scope>NUCLEOTIDE SEQUENCE</scope>
    <source>
        <strain evidence="2">YC3-6</strain>
    </source>
</reference>
<organism evidence="2 3">
    <name type="scientific">Antrihabitans stalagmiti</name>
    <dbReference type="NCBI Taxonomy" id="2799499"/>
    <lineage>
        <taxon>Bacteria</taxon>
        <taxon>Bacillati</taxon>
        <taxon>Actinomycetota</taxon>
        <taxon>Actinomycetes</taxon>
        <taxon>Mycobacteriales</taxon>
        <taxon>Nocardiaceae</taxon>
        <taxon>Antrihabitans</taxon>
    </lineage>
</organism>
<dbReference type="Proteomes" id="UP000655868">
    <property type="component" value="Unassembled WGS sequence"/>
</dbReference>
<feature type="transmembrane region" description="Helical" evidence="1">
    <location>
        <begin position="38"/>
        <end position="58"/>
    </location>
</feature>
<keyword evidence="3" id="KW-1185">Reference proteome</keyword>
<dbReference type="EMBL" id="JAEMNV010000001">
    <property type="protein sequence ID" value="MBJ8337442.1"/>
    <property type="molecule type" value="Genomic_DNA"/>
</dbReference>
<comment type="caution">
    <text evidence="2">The sequence shown here is derived from an EMBL/GenBank/DDBJ whole genome shotgun (WGS) entry which is preliminary data.</text>
</comment>
<proteinExistence type="predicted"/>
<evidence type="ECO:0000256" key="1">
    <source>
        <dbReference type="SAM" id="Phobius"/>
    </source>
</evidence>